<sequence length="111" mass="12263">MFSADAREYVRFGRPAEGGKTVPDALEGAFADPNDVIEWRLRDGKPFAAIHRYFLDNRQVLTIHRLQADKTSCVAAIVNVRRGRDANEQAIRTADGLGAGFECGRDSLVVD</sequence>
<dbReference type="Proteomes" id="UP000325641">
    <property type="component" value="Chromosome"/>
</dbReference>
<accession>A0A5P6PF39</accession>
<protein>
    <submittedName>
        <fullName evidence="1">Uncharacterized protein</fullName>
    </submittedName>
</protein>
<organism evidence="1 2">
    <name type="scientific">Bradyrhizobium betae</name>
    <dbReference type="NCBI Taxonomy" id="244734"/>
    <lineage>
        <taxon>Bacteria</taxon>
        <taxon>Pseudomonadati</taxon>
        <taxon>Pseudomonadota</taxon>
        <taxon>Alphaproteobacteria</taxon>
        <taxon>Hyphomicrobiales</taxon>
        <taxon>Nitrobacteraceae</taxon>
        <taxon>Bradyrhizobium</taxon>
    </lineage>
</organism>
<dbReference type="EMBL" id="CP044543">
    <property type="protein sequence ID" value="QFI76758.1"/>
    <property type="molecule type" value="Genomic_DNA"/>
</dbReference>
<dbReference type="AlphaFoldDB" id="A0A5P6PF39"/>
<reference evidence="2" key="1">
    <citation type="submission" date="2019-10" db="EMBL/GenBank/DDBJ databases">
        <title>Complete Genome Sequence of Bradyrhizobium betae type strain PL7HG1T.</title>
        <authorList>
            <person name="Bromfield E.S.P."/>
            <person name="Cloutier S."/>
        </authorList>
    </citation>
    <scope>NUCLEOTIDE SEQUENCE [LARGE SCALE GENOMIC DNA]</scope>
    <source>
        <strain evidence="2">PL7HG1</strain>
    </source>
</reference>
<proteinExistence type="predicted"/>
<gene>
    <name evidence="1" type="ORF">F8237_32770</name>
</gene>
<dbReference type="RefSeq" id="WP_151650206.1">
    <property type="nucleotide sequence ID" value="NZ_CP044543.1"/>
</dbReference>
<dbReference type="KEGG" id="bbet:F8237_32770"/>
<name>A0A5P6PF39_9BRAD</name>
<dbReference type="OrthoDB" id="7427667at2"/>
<evidence type="ECO:0000313" key="2">
    <source>
        <dbReference type="Proteomes" id="UP000325641"/>
    </source>
</evidence>
<evidence type="ECO:0000313" key="1">
    <source>
        <dbReference type="EMBL" id="QFI76758.1"/>
    </source>
</evidence>